<dbReference type="EMBL" id="CP136862">
    <property type="protein sequence ID" value="WOJ89518.1"/>
    <property type="molecule type" value="Genomic_DNA"/>
</dbReference>
<dbReference type="RefSeq" id="WP_407338966.1">
    <property type="nucleotide sequence ID" value="NZ_CP136862.1"/>
</dbReference>
<dbReference type="Proteomes" id="UP001626536">
    <property type="component" value="Chromosome"/>
</dbReference>
<feature type="transmembrane region" description="Helical" evidence="1">
    <location>
        <begin position="155"/>
        <end position="176"/>
    </location>
</feature>
<protein>
    <submittedName>
        <fullName evidence="2">Uncharacterized protein</fullName>
    </submittedName>
</protein>
<evidence type="ECO:0000313" key="3">
    <source>
        <dbReference type="Proteomes" id="UP001626536"/>
    </source>
</evidence>
<proteinExistence type="predicted"/>
<evidence type="ECO:0000256" key="1">
    <source>
        <dbReference type="SAM" id="Phobius"/>
    </source>
</evidence>
<feature type="transmembrane region" description="Helical" evidence="1">
    <location>
        <begin position="41"/>
        <end position="64"/>
    </location>
</feature>
<evidence type="ECO:0000313" key="2">
    <source>
        <dbReference type="EMBL" id="WOJ89518.1"/>
    </source>
</evidence>
<feature type="transmembrane region" description="Helical" evidence="1">
    <location>
        <begin position="118"/>
        <end position="143"/>
    </location>
</feature>
<feature type="transmembrane region" description="Helical" evidence="1">
    <location>
        <begin position="244"/>
        <end position="263"/>
    </location>
</feature>
<name>A0ABZ0HQQ9_9HYPH</name>
<feature type="transmembrane region" description="Helical" evidence="1">
    <location>
        <begin position="76"/>
        <end position="98"/>
    </location>
</feature>
<sequence>MDEKMMTERTRRPPASSLAIALAVINAIVLRDIRVRAGAYYTGFLMILLMPLAHLIALLIAYYIFGRIAPVGNDQIIYFGLSILPFVIYLYLSRRIVIAPLENGPLLYFNRVKVFDILFARGIIEVVSCIVVFIFLIFILNIFSNGFTPRDWPGVLFGFVGTIYLSFCFGAANSLIARVIPFWFFAYSLSIPLMWIASGVIFFPSIIPEPYDQWLALNPLLQCVEWIRYSYYEDYPDRLLNVPYLIGFSTACLAFSLIGERLARRVL</sequence>
<feature type="transmembrane region" description="Helical" evidence="1">
    <location>
        <begin position="182"/>
        <end position="203"/>
    </location>
</feature>
<gene>
    <name evidence="2" type="ORF">RZS28_17295</name>
</gene>
<organism evidence="2 3">
    <name type="scientific">Methylocapsa polymorpha</name>
    <dbReference type="NCBI Taxonomy" id="3080828"/>
    <lineage>
        <taxon>Bacteria</taxon>
        <taxon>Pseudomonadati</taxon>
        <taxon>Pseudomonadota</taxon>
        <taxon>Alphaproteobacteria</taxon>
        <taxon>Hyphomicrobiales</taxon>
        <taxon>Beijerinckiaceae</taxon>
        <taxon>Methylocapsa</taxon>
    </lineage>
</organism>
<accession>A0ABZ0HQQ9</accession>
<keyword evidence="1" id="KW-1133">Transmembrane helix</keyword>
<keyword evidence="1" id="KW-0472">Membrane</keyword>
<keyword evidence="1" id="KW-0812">Transmembrane</keyword>
<keyword evidence="3" id="KW-1185">Reference proteome</keyword>
<reference evidence="2 3" key="1">
    <citation type="submission" date="2023-10" db="EMBL/GenBank/DDBJ databases">
        <title>Novel methanotroph of the genus Methylocapsa from a subarctic wetland.</title>
        <authorList>
            <person name="Belova S.E."/>
            <person name="Oshkin I.Y."/>
            <person name="Miroshnikov K."/>
            <person name="Dedysh S.N."/>
        </authorList>
    </citation>
    <scope>NUCLEOTIDE SEQUENCE [LARGE SCALE GENOMIC DNA]</scope>
    <source>
        <strain evidence="2 3">RX1</strain>
    </source>
</reference>